<proteinExistence type="predicted"/>
<feature type="region of interest" description="Disordered" evidence="1">
    <location>
        <begin position="165"/>
        <end position="197"/>
    </location>
</feature>
<name>A0A7S2XML9_9STRA</name>
<evidence type="ECO:0008006" key="3">
    <source>
        <dbReference type="Google" id="ProtNLM"/>
    </source>
</evidence>
<dbReference type="AlphaFoldDB" id="A0A7S2XML9"/>
<organism evidence="2">
    <name type="scientific">Attheya septentrionalis</name>
    <dbReference type="NCBI Taxonomy" id="420275"/>
    <lineage>
        <taxon>Eukaryota</taxon>
        <taxon>Sar</taxon>
        <taxon>Stramenopiles</taxon>
        <taxon>Ochrophyta</taxon>
        <taxon>Bacillariophyta</taxon>
        <taxon>Coscinodiscophyceae</taxon>
        <taxon>Chaetocerotophycidae</taxon>
        <taxon>Chaetocerotales</taxon>
        <taxon>Attheyaceae</taxon>
        <taxon>Attheya</taxon>
    </lineage>
</organism>
<accession>A0A7S2XML9</accession>
<dbReference type="InterPro" id="IPR052436">
    <property type="entry name" value="LTO1_adapter"/>
</dbReference>
<gene>
    <name evidence="2" type="ORF">ASEP1449_LOCUS9090</name>
</gene>
<sequence length="197" mass="21810">MNEEASWDDICVNPHESFLELGRREGKEAGLKAGFNDGRSLGQHKALEFGIELGFIRGFVLVAHRDILPSIEIARAEKIAKSLHALQQAIDEFPGPDEMFQHVHDPNNTETMLDDELQSDSETQTRNALDVVGKMQRIRAKFKLVTVQLRIPHFSLKQVMEEAGQNPSNVGSVSNASAQNEVSETNMAAIEGGSSDW</sequence>
<feature type="compositionally biased region" description="Polar residues" evidence="1">
    <location>
        <begin position="165"/>
        <end position="186"/>
    </location>
</feature>
<reference evidence="2" key="1">
    <citation type="submission" date="2021-01" db="EMBL/GenBank/DDBJ databases">
        <authorList>
            <person name="Corre E."/>
            <person name="Pelletier E."/>
            <person name="Niang G."/>
            <person name="Scheremetjew M."/>
            <person name="Finn R."/>
            <person name="Kale V."/>
            <person name="Holt S."/>
            <person name="Cochrane G."/>
            <person name="Meng A."/>
            <person name="Brown T."/>
            <person name="Cohen L."/>
        </authorList>
    </citation>
    <scope>NUCLEOTIDE SEQUENCE</scope>
    <source>
        <strain evidence="2">CCMP2084</strain>
    </source>
</reference>
<evidence type="ECO:0000256" key="1">
    <source>
        <dbReference type="SAM" id="MobiDB-lite"/>
    </source>
</evidence>
<dbReference type="EMBL" id="HBHQ01013664">
    <property type="protein sequence ID" value="CAD9817258.1"/>
    <property type="molecule type" value="Transcribed_RNA"/>
</dbReference>
<evidence type="ECO:0000313" key="2">
    <source>
        <dbReference type="EMBL" id="CAD9817258.1"/>
    </source>
</evidence>
<dbReference type="PANTHER" id="PTHR28532:SF1">
    <property type="entry name" value="ORAL CANCER OVEREXPRESSED 1"/>
    <property type="match status" value="1"/>
</dbReference>
<dbReference type="PANTHER" id="PTHR28532">
    <property type="entry name" value="GEO13458P1"/>
    <property type="match status" value="1"/>
</dbReference>
<protein>
    <recommendedName>
        <fullName evidence="3">Essential protein Yae1 N-terminal domain-containing protein</fullName>
    </recommendedName>
</protein>